<proteinExistence type="predicted"/>
<dbReference type="PANTHER" id="PTHR30489">
    <property type="entry name" value="LIPOPROTEIN-RELEASING SYSTEM TRANSMEMBRANE PROTEIN LOLE"/>
    <property type="match status" value="1"/>
</dbReference>
<gene>
    <name evidence="8" type="ORF">C489_09191</name>
</gene>
<sequence>MTDGWTMSDDDGELPKAVDSRRRTRWSGIVGLTLGRWWRRATRTTTGRIVSTVAAVALTIALLVVITGVALALADGGVTTGDDADVRVIPEDSGTLSSVNGVEGPRLGETNERAATIRAQDGVDHASPVLVETAQLEASDAEPRTVRLVGVVPDEEPRTVAGLPTGELEAGDPHYANGSYDGPREGEIVLSPTAAERLDADAGDDIPVSIGGAGETERVDTAAPSVTVTVAAVADEGSGTGDAPVALVHLSELQSYSGGDDGQLADRLLIWGETEAAQSAASGAYPTAAVEVAGGTDPSALFDDGLAFATSVIALLVGVTICASFVATTMGMTVNEDRRTLAVLESVGFPTHSQLAVVAVSTGITTLVGSIAGVGLGMVGIVGVNAAANATVAPGAVAHFHPLLVPYAIGVALLSGLVAVPYPLAVAARTSVLEEVGR</sequence>
<reference evidence="8 9" key="1">
    <citation type="journal article" date="2014" name="PLoS Genet.">
        <title>Phylogenetically driven sequencing of extremely halophilic archaea reveals strategies for static and dynamic osmo-response.</title>
        <authorList>
            <person name="Becker E.A."/>
            <person name="Seitzer P.M."/>
            <person name="Tritt A."/>
            <person name="Larsen D."/>
            <person name="Krusor M."/>
            <person name="Yao A.I."/>
            <person name="Wu D."/>
            <person name="Madern D."/>
            <person name="Eisen J.A."/>
            <person name="Darling A.E."/>
            <person name="Facciotti M.T."/>
        </authorList>
    </citation>
    <scope>NUCLEOTIDE SEQUENCE [LARGE SCALE GENOMIC DNA]</scope>
    <source>
        <strain evidence="8 9">JCM 10478</strain>
    </source>
</reference>
<organism evidence="8 9">
    <name type="scientific">Natrinema versiforme JCM 10478</name>
    <dbReference type="NCBI Taxonomy" id="1227496"/>
    <lineage>
        <taxon>Archaea</taxon>
        <taxon>Methanobacteriati</taxon>
        <taxon>Methanobacteriota</taxon>
        <taxon>Stenosarchaea group</taxon>
        <taxon>Halobacteria</taxon>
        <taxon>Halobacteriales</taxon>
        <taxon>Natrialbaceae</taxon>
        <taxon>Natrinema</taxon>
    </lineage>
</organism>
<comment type="caution">
    <text evidence="8">The sequence shown here is derived from an EMBL/GenBank/DDBJ whole genome shotgun (WGS) entry which is preliminary data.</text>
</comment>
<dbReference type="PATRIC" id="fig|1227496.3.peg.1851"/>
<keyword evidence="5 6" id="KW-0472">Membrane</keyword>
<feature type="domain" description="ABC3 transporter permease C-terminal" evidence="7">
    <location>
        <begin position="313"/>
        <end position="431"/>
    </location>
</feature>
<feature type="transmembrane region" description="Helical" evidence="6">
    <location>
        <begin position="355"/>
        <end position="384"/>
    </location>
</feature>
<evidence type="ECO:0000256" key="5">
    <source>
        <dbReference type="ARBA" id="ARBA00023136"/>
    </source>
</evidence>
<dbReference type="AlphaFoldDB" id="L9Y4B0"/>
<name>L9Y4B0_9EURY</name>
<evidence type="ECO:0000256" key="6">
    <source>
        <dbReference type="SAM" id="Phobius"/>
    </source>
</evidence>
<dbReference type="PANTHER" id="PTHR30489:SF0">
    <property type="entry name" value="LIPOPROTEIN-RELEASING SYSTEM TRANSMEMBRANE PROTEIN LOLE"/>
    <property type="match status" value="1"/>
</dbReference>
<evidence type="ECO:0000256" key="1">
    <source>
        <dbReference type="ARBA" id="ARBA00004651"/>
    </source>
</evidence>
<accession>L9Y4B0</accession>
<evidence type="ECO:0000256" key="2">
    <source>
        <dbReference type="ARBA" id="ARBA00022475"/>
    </source>
</evidence>
<dbReference type="STRING" id="1227496.C489_09191"/>
<dbReference type="EMBL" id="AOID01000027">
    <property type="protein sequence ID" value="ELY67723.1"/>
    <property type="molecule type" value="Genomic_DNA"/>
</dbReference>
<dbReference type="Pfam" id="PF02687">
    <property type="entry name" value="FtsX"/>
    <property type="match status" value="1"/>
</dbReference>
<dbReference type="GO" id="GO:0044874">
    <property type="term" value="P:lipoprotein localization to outer membrane"/>
    <property type="evidence" value="ECO:0007669"/>
    <property type="project" value="TreeGrafter"/>
</dbReference>
<feature type="transmembrane region" description="Helical" evidence="6">
    <location>
        <begin position="404"/>
        <end position="428"/>
    </location>
</feature>
<feature type="transmembrane region" description="Helical" evidence="6">
    <location>
        <begin position="306"/>
        <end position="334"/>
    </location>
</feature>
<dbReference type="InterPro" id="IPR003838">
    <property type="entry name" value="ABC3_permease_C"/>
</dbReference>
<dbReference type="Proteomes" id="UP000011632">
    <property type="component" value="Unassembled WGS sequence"/>
</dbReference>
<comment type="subcellular location">
    <subcellularLocation>
        <location evidence="1">Cell membrane</location>
        <topology evidence="1">Multi-pass membrane protein</topology>
    </subcellularLocation>
</comment>
<evidence type="ECO:0000256" key="3">
    <source>
        <dbReference type="ARBA" id="ARBA00022692"/>
    </source>
</evidence>
<keyword evidence="9" id="KW-1185">Reference proteome</keyword>
<evidence type="ECO:0000313" key="8">
    <source>
        <dbReference type="EMBL" id="ELY67723.1"/>
    </source>
</evidence>
<evidence type="ECO:0000256" key="4">
    <source>
        <dbReference type="ARBA" id="ARBA00022989"/>
    </source>
</evidence>
<protein>
    <recommendedName>
        <fullName evidence="7">ABC3 transporter permease C-terminal domain-containing protein</fullName>
    </recommendedName>
</protein>
<keyword evidence="4 6" id="KW-1133">Transmembrane helix</keyword>
<evidence type="ECO:0000259" key="7">
    <source>
        <dbReference type="Pfam" id="PF02687"/>
    </source>
</evidence>
<dbReference type="GO" id="GO:0098797">
    <property type="term" value="C:plasma membrane protein complex"/>
    <property type="evidence" value="ECO:0007669"/>
    <property type="project" value="TreeGrafter"/>
</dbReference>
<dbReference type="InterPro" id="IPR051447">
    <property type="entry name" value="Lipoprotein-release_system"/>
</dbReference>
<feature type="transmembrane region" description="Helical" evidence="6">
    <location>
        <begin position="49"/>
        <end position="74"/>
    </location>
</feature>
<keyword evidence="2" id="KW-1003">Cell membrane</keyword>
<keyword evidence="3 6" id="KW-0812">Transmembrane</keyword>
<evidence type="ECO:0000313" key="9">
    <source>
        <dbReference type="Proteomes" id="UP000011632"/>
    </source>
</evidence>